<dbReference type="GO" id="GO:0016787">
    <property type="term" value="F:hydrolase activity"/>
    <property type="evidence" value="ECO:0007669"/>
    <property type="project" value="UniProtKB-KW"/>
</dbReference>
<dbReference type="InterPro" id="IPR036779">
    <property type="entry name" value="LysM_dom_sf"/>
</dbReference>
<keyword evidence="1" id="KW-0378">Hydrolase</keyword>
<dbReference type="PANTHER" id="PTHR33734:SF22">
    <property type="entry name" value="MEMBRANE-BOUND LYTIC MUREIN TRANSGLYCOSYLASE D"/>
    <property type="match status" value="1"/>
</dbReference>
<dbReference type="Proteomes" id="UP000217696">
    <property type="component" value="Chromosome"/>
</dbReference>
<dbReference type="AlphaFoldDB" id="A0A0U5C6N4"/>
<proteinExistence type="predicted"/>
<dbReference type="PANTHER" id="PTHR33734">
    <property type="entry name" value="LYSM DOMAIN-CONTAINING GPI-ANCHORED PROTEIN 2"/>
    <property type="match status" value="1"/>
</dbReference>
<name>A0A0U5C6N4_9BACL</name>
<dbReference type="Pfam" id="PF01476">
    <property type="entry name" value="LysM"/>
    <property type="match status" value="2"/>
</dbReference>
<dbReference type="EMBL" id="AP017312">
    <property type="protein sequence ID" value="BAU27795.1"/>
    <property type="molecule type" value="Genomic_DNA"/>
</dbReference>
<sequence>MKKWITLALTLLIMPTLFILSSQRVSADELDVTVTYKVQKGDSLYKIAKKTNNTVAILMKANKLSSDKLVVGQVLEAPIKSKEVFANLTGMNYEEMVAVNAEKTSKLSIADMSKQQDKAVIYQVKQGDTIDSISRKLKVNIQNVIEANPEIKDPNFIFIGQKVRVPQN</sequence>
<organism evidence="1 2">
    <name type="scientific">Aneurinibacillus soli</name>
    <dbReference type="NCBI Taxonomy" id="1500254"/>
    <lineage>
        <taxon>Bacteria</taxon>
        <taxon>Bacillati</taxon>
        <taxon>Bacillota</taxon>
        <taxon>Bacilli</taxon>
        <taxon>Bacillales</taxon>
        <taxon>Paenibacillaceae</taxon>
        <taxon>Aneurinibacillus group</taxon>
        <taxon>Aneurinibacillus</taxon>
    </lineage>
</organism>
<dbReference type="Gene3D" id="3.10.350.10">
    <property type="entry name" value="LysM domain"/>
    <property type="match status" value="2"/>
</dbReference>
<dbReference type="EC" id="3.-.-.-" evidence="1"/>
<dbReference type="KEGG" id="asoc:CB4_01969"/>
<dbReference type="CDD" id="cd00118">
    <property type="entry name" value="LysM"/>
    <property type="match status" value="2"/>
</dbReference>
<accession>A0A0U5C6N4</accession>
<dbReference type="GO" id="GO:0008932">
    <property type="term" value="F:lytic endotransglycosylase activity"/>
    <property type="evidence" value="ECO:0007669"/>
    <property type="project" value="TreeGrafter"/>
</dbReference>
<dbReference type="PROSITE" id="PS51782">
    <property type="entry name" value="LYSM"/>
    <property type="match status" value="2"/>
</dbReference>
<dbReference type="OrthoDB" id="9769314at2"/>
<reference evidence="1 2" key="1">
    <citation type="submission" date="2015-12" db="EMBL/GenBank/DDBJ databases">
        <title>Genome sequence of Aneurinibacillus soli.</title>
        <authorList>
            <person name="Lee J.S."/>
            <person name="Lee K.C."/>
            <person name="Kim K.K."/>
            <person name="Lee B.W."/>
        </authorList>
    </citation>
    <scope>NUCLEOTIDE SEQUENCE [LARGE SCALE GENOMIC DNA]</scope>
    <source>
        <strain evidence="1 2">CB4</strain>
    </source>
</reference>
<evidence type="ECO:0000313" key="2">
    <source>
        <dbReference type="Proteomes" id="UP000217696"/>
    </source>
</evidence>
<keyword evidence="2" id="KW-1185">Reference proteome</keyword>
<protein>
    <submittedName>
        <fullName evidence="1">Putative cell wall hydrolase LytN</fullName>
        <ecNumber evidence="1">3.-.-.-</ecNumber>
    </submittedName>
</protein>
<evidence type="ECO:0000313" key="1">
    <source>
        <dbReference type="EMBL" id="BAU27795.1"/>
    </source>
</evidence>
<gene>
    <name evidence="1" type="primary">lytN</name>
    <name evidence="1" type="ORF">CB4_01969</name>
</gene>
<dbReference type="SUPFAM" id="SSF54106">
    <property type="entry name" value="LysM domain"/>
    <property type="match status" value="2"/>
</dbReference>
<dbReference type="RefSeq" id="WP_096465413.1">
    <property type="nucleotide sequence ID" value="NZ_AP017312.1"/>
</dbReference>
<dbReference type="InterPro" id="IPR018392">
    <property type="entry name" value="LysM"/>
</dbReference>
<dbReference type="SMART" id="SM00257">
    <property type="entry name" value="LysM"/>
    <property type="match status" value="2"/>
</dbReference>